<evidence type="ECO:0000256" key="16">
    <source>
        <dbReference type="RuleBase" id="RU361255"/>
    </source>
</evidence>
<evidence type="ECO:0000256" key="14">
    <source>
        <dbReference type="ARBA" id="ARBA00048639"/>
    </source>
</evidence>
<feature type="region of interest" description="Disordered" evidence="17">
    <location>
        <begin position="54"/>
        <end position="137"/>
    </location>
</feature>
<evidence type="ECO:0000256" key="13">
    <source>
        <dbReference type="ARBA" id="ARBA00023136"/>
    </source>
</evidence>
<dbReference type="PANTHER" id="PTHR48109">
    <property type="entry name" value="DIHYDROOROTATE DEHYDROGENASE (QUINONE), MITOCHONDRIAL-RELATED"/>
    <property type="match status" value="1"/>
</dbReference>
<feature type="compositionally biased region" description="Polar residues" evidence="17">
    <location>
        <begin position="101"/>
        <end position="119"/>
    </location>
</feature>
<evidence type="ECO:0000256" key="1">
    <source>
        <dbReference type="ARBA" id="ARBA00004370"/>
    </source>
</evidence>
<comment type="subcellular location">
    <subcellularLocation>
        <location evidence="1">Membrane</location>
    </subcellularLocation>
    <subcellularLocation>
        <location evidence="16">Mitochondrion inner membrane</location>
        <topology evidence="16">Single-pass membrane protein</topology>
    </subcellularLocation>
</comment>
<dbReference type="Pfam" id="PF13361">
    <property type="entry name" value="UvrD_C"/>
    <property type="match status" value="1"/>
</dbReference>
<keyword evidence="13" id="KW-0472">Membrane</keyword>
<evidence type="ECO:0000256" key="6">
    <source>
        <dbReference type="ARBA" id="ARBA00022630"/>
    </source>
</evidence>
<dbReference type="InterPro" id="IPR005720">
    <property type="entry name" value="Dihydroorotate_DH_cat"/>
</dbReference>
<feature type="compositionally biased region" description="Basic and acidic residues" evidence="17">
    <location>
        <begin position="1835"/>
        <end position="1844"/>
    </location>
</feature>
<evidence type="ECO:0000256" key="7">
    <source>
        <dbReference type="ARBA" id="ARBA00022643"/>
    </source>
</evidence>
<feature type="domain" description="UvrD-like helicase C-terminal" evidence="19">
    <location>
        <begin position="921"/>
        <end position="1398"/>
    </location>
</feature>
<evidence type="ECO:0000256" key="17">
    <source>
        <dbReference type="SAM" id="MobiDB-lite"/>
    </source>
</evidence>
<keyword evidence="9 15" id="KW-0378">Hydrolase</keyword>
<dbReference type="InterPro" id="IPR005719">
    <property type="entry name" value="Dihydroorotate_DH_2"/>
</dbReference>
<feature type="compositionally biased region" description="Polar residues" evidence="17">
    <location>
        <begin position="449"/>
        <end position="478"/>
    </location>
</feature>
<feature type="compositionally biased region" description="Basic and acidic residues" evidence="17">
    <location>
        <begin position="182"/>
        <end position="192"/>
    </location>
</feature>
<keyword evidence="11 15" id="KW-0067">ATP-binding</keyword>
<reference evidence="20" key="1">
    <citation type="submission" date="2013-10" db="EMBL/GenBank/DDBJ databases">
        <title>Genomic analysis of the causative agents of coccidiosis in chickens.</title>
        <authorList>
            <person name="Reid A.J."/>
            <person name="Blake D."/>
            <person name="Billington K."/>
            <person name="Browne H."/>
            <person name="Dunn M."/>
            <person name="Hung S."/>
            <person name="Kawahara F."/>
            <person name="Miranda-Saavedra D."/>
            <person name="Mourier T."/>
            <person name="Nagra H."/>
            <person name="Otto T.D."/>
            <person name="Rawlings N."/>
            <person name="Sanchez A."/>
            <person name="Sanders M."/>
            <person name="Subramaniam C."/>
            <person name="Tay Y."/>
            <person name="Dear P."/>
            <person name="Doerig C."/>
            <person name="Gruber A."/>
            <person name="Parkinson J."/>
            <person name="Shirley M."/>
            <person name="Wan K.L."/>
            <person name="Berriman M."/>
            <person name="Tomley F."/>
            <person name="Pain A."/>
        </authorList>
    </citation>
    <scope>NUCLEOTIDE SEQUENCE [LARGE SCALE GENOMIC DNA]</scope>
    <source>
        <strain evidence="20">Houghton</strain>
    </source>
</reference>
<keyword evidence="12 16" id="KW-0560">Oxidoreductase</keyword>
<comment type="catalytic activity">
    <reaction evidence="14 16">
        <text>(S)-dihydroorotate + a quinone = orotate + a quinol</text>
        <dbReference type="Rhea" id="RHEA:30187"/>
        <dbReference type="ChEBI" id="CHEBI:24646"/>
        <dbReference type="ChEBI" id="CHEBI:30839"/>
        <dbReference type="ChEBI" id="CHEBI:30864"/>
        <dbReference type="ChEBI" id="CHEBI:132124"/>
        <dbReference type="EC" id="1.3.5.2"/>
    </reaction>
</comment>
<comment type="cofactor">
    <cofactor evidence="16">
        <name>FMN</name>
        <dbReference type="ChEBI" id="CHEBI:58210"/>
    </cofactor>
    <text evidence="16">Binds 1 FMN per subunit.</text>
</comment>
<dbReference type="EC" id="1.3.5.2" evidence="4 16"/>
<feature type="compositionally biased region" description="Basic and acidic residues" evidence="17">
    <location>
        <begin position="253"/>
        <end position="294"/>
    </location>
</feature>
<sequence length="2012" mass="220416">MPHPLPKSQQHHAAAAAAGSTAPEQATRWLLGRMRDGSQKALLLQQAPNITCSLPLAPSVQSQGHPRPSAPTGTTPKTGAPLWTHPHPQAPRPPPGHQSACKGQQQLHNPDNKPSTHNSFAPPFGPNATFPSATNNTSNHLSVAVNQRTGTQDHNRYPHAESQPGGPRLAVPQGGFGLPTGTDHRSSARDEGMFNCAPHPKRPWETNCRLQQPADTRKHTRLVLRTALPVHWQQEPTQQQRQHQQQQQGHRHQQQEHQHQQLEQHERHQEHDEHQLQQHQHEPQLQWQHREQHQDQQYQCKHPQHQEEQQHQSQREPDHAHRQSASASRSNVCPVPEVAREKLDLDRHQFVAFSSSSKSGNSNSGNRSGSSSSSNNASGSSSSSSGSYLDSSSNFTAVTRHSAVVRPSPIAAQPQKHGVATEGACLRGGWGPVLAPSGPAPPLDHEQPLKQQRVSQVSGGPSSDSCAPSFSHSTTLHTASAGAGAATKEEMQYTSNRSNSSPSLLPQHGALFGALSPEQAKVVNAPPHSSVCVLAGKTSTITARIVGLLLQGCRPLAALTFTKKSATELERRVRGGLEGVLKDRRTPASGSSPNVGVCEIGERDLFVGTFHSFFVRLLKCYGGYVGVPRDFRVLNQFQQLSILRTLIDNEKRAEARRLGNSGARSISAALRGSPDVPEVSSEEDDGYSDDEGDARVSGFQCFDNSAFNSSTSKEAEELRKRIRSMKFIPELLQRERSAGSVLFRLFSQYEKHLREQQPPLLDFTDLTVKALRLLEPPAARAELGAQWPYLVVDEFQDTNSNQFKFICLLALQRPPNTHAAYTATGAPALVNSTLRRGGVTVVGDDDQSIYKWRGTHTGIFHEFKRNFPDYREFFLACNYRSVPAVVRHSLSLVSFNWPFRISKALYSFHDSPGDEHLLRSSTPQGNANIDIGGEREGPVTRDAGIKDSKCPPEGHVHGAFLPSQSLEAQYILRYILCLKQHYSLRWDDFAVLCRTNSALLDLQNLLMNSRIQRAACLPSFPFSSKSAHDGEDSLALGDPNRPVDPAVLFPAVGLADLELPVGGLPLSSTSSRRNAGAEVFLRPDVLDLLSYLRLAVDPHHDASFIRVLNRPLRRVGAKTLLALKRVQNASADHSTAEPDISRSVVEMPWENVPWAPGAQRILCGTPLCVSLFAALCRVLRSAGVKDEIPEMPPAHADAVAATEAARLRANQVESLASFAKAINRLRSMSDSPVSVKAVLEVLLGPLGLGEFFAHRRHAQRSRRGGLAESEGAGGTADSAIPQLQNVGTSAGAAAAGGKTRRSKRKAAASDDAQPSGDIKGADTQTEASLRELSKLYGSEVFADVLGLLRAAEAYSPNWQQATAADCILRLLRDADAGRFLQQKATNAVTLSTIHQAKGLEWQVVIVARANEGTLPMGLGGNQPLADFVGRLIASFAEKPPKPEALRQAEATIVRQASGNEQHFHLMEERRVCYVALTRAKRFLLLTAPLADKANHPLNPSRFFKEAGLVSQRQLQLPVNRTNTKSDENKNVQVWLNKGNWSVPSGPFQQQAQAAETLDSAVPGSPSPRLVEIDMEDLEKERRKLIKRNNFYGKMLLGFLLTGGALMYLAYAASDVSSGFIRHMDGLLELLYELLPENFPDPEMAHHVVMWLAARGYLPYDLERDDPELSVNIKGVTFHTPVGLAAGFDKDAQAPLGFCKMGFGFVEVGTITPKPQPGNPKPRIFRLTEDRAIINRCGFNSAGLDVAEPRLKRASVDRWQDRLARRCVLGVNIGKNKDTEQAEEDIREGIRRVGRFADYLVINLSSPNTQGLRALQQRDHLRSIIVAAQSELDKLEQKQKIHETKPSQPEGVEERANHAPHDIAHKAHDFFPTQTGRRPLLFVKIAPDLTDQEKRDIADVALETGLDGLIVTNTTIQRPESLQSKSKQETGGLSGRPLKAMATQCVSDMYKMTNGQVAIIASGGIETGLDAYQRIRAGASAVEVYSSLIYRGPVVARRIKDELLSILNQAGKP</sequence>
<organism evidence="20 21">
    <name type="scientific">Eimeria mitis</name>
    <dbReference type="NCBI Taxonomy" id="44415"/>
    <lineage>
        <taxon>Eukaryota</taxon>
        <taxon>Sar</taxon>
        <taxon>Alveolata</taxon>
        <taxon>Apicomplexa</taxon>
        <taxon>Conoidasida</taxon>
        <taxon>Coccidia</taxon>
        <taxon>Eucoccidiorida</taxon>
        <taxon>Eimeriorina</taxon>
        <taxon>Eimeriidae</taxon>
        <taxon>Eimeria</taxon>
    </lineage>
</organism>
<protein>
    <recommendedName>
        <fullName evidence="5 16">Dihydroorotate dehydrogenase (quinone), mitochondrial</fullName>
        <shortName evidence="16">DHOdehase</shortName>
        <ecNumber evidence="4 16">1.3.5.2</ecNumber>
    </recommendedName>
</protein>
<dbReference type="Gene3D" id="1.10.486.10">
    <property type="entry name" value="PCRA, domain 4"/>
    <property type="match status" value="1"/>
</dbReference>
<dbReference type="SUPFAM" id="SSF52540">
    <property type="entry name" value="P-loop containing nucleoside triphosphate hydrolases"/>
    <property type="match status" value="1"/>
</dbReference>
<comment type="similarity">
    <text evidence="3 16">Belongs to the dihydroorotate dehydrogenase family. Type 2 subfamily.</text>
</comment>
<feature type="compositionally biased region" description="Basic and acidic residues" evidence="17">
    <location>
        <begin position="304"/>
        <end position="321"/>
    </location>
</feature>
<feature type="region of interest" description="Disordered" evidence="17">
    <location>
        <begin position="1262"/>
        <end position="1324"/>
    </location>
</feature>
<evidence type="ECO:0000256" key="9">
    <source>
        <dbReference type="ARBA" id="ARBA00022801"/>
    </source>
</evidence>
<dbReference type="PROSITE" id="PS00912">
    <property type="entry name" value="DHODEHASE_2"/>
    <property type="match status" value="1"/>
</dbReference>
<dbReference type="GeneID" id="25380743"/>
<dbReference type="GO" id="GO:0006207">
    <property type="term" value="P:'de novo' pyrimidine nucleobase biosynthetic process"/>
    <property type="evidence" value="ECO:0007669"/>
    <property type="project" value="InterPro"/>
</dbReference>
<dbReference type="GO" id="GO:0016787">
    <property type="term" value="F:hydrolase activity"/>
    <property type="evidence" value="ECO:0007669"/>
    <property type="project" value="UniProtKB-UniRule"/>
</dbReference>
<comment type="pathway">
    <text evidence="2 16">Pyrimidine metabolism; UMP biosynthesis via de novo pathway; orotate from (S)-dihydroorotate (quinone route): step 1/1.</text>
</comment>
<feature type="region of interest" description="Disordered" evidence="17">
    <location>
        <begin position="1835"/>
        <end position="1855"/>
    </location>
</feature>
<dbReference type="InterPro" id="IPR027417">
    <property type="entry name" value="P-loop_NTPase"/>
</dbReference>
<name>U6KFW5_9EIME</name>
<dbReference type="PROSITE" id="PS51217">
    <property type="entry name" value="UVRD_HELICASE_CTER"/>
    <property type="match status" value="1"/>
</dbReference>
<dbReference type="CDD" id="cd04738">
    <property type="entry name" value="DHOD_2_like"/>
    <property type="match status" value="1"/>
</dbReference>
<proteinExistence type="inferred from homology"/>
<dbReference type="CDD" id="cd17932">
    <property type="entry name" value="DEXQc_UvrD"/>
    <property type="match status" value="1"/>
</dbReference>
<evidence type="ECO:0000256" key="2">
    <source>
        <dbReference type="ARBA" id="ARBA00005161"/>
    </source>
</evidence>
<evidence type="ECO:0000313" key="20">
    <source>
        <dbReference type="EMBL" id="CDJ34338.1"/>
    </source>
</evidence>
<feature type="region of interest" description="Disordered" evidence="17">
    <location>
        <begin position="668"/>
        <end position="691"/>
    </location>
</feature>
<dbReference type="Proteomes" id="UP000030744">
    <property type="component" value="Unassembled WGS sequence"/>
</dbReference>
<dbReference type="GO" id="GO:0106430">
    <property type="term" value="F:dihydroorotate dehydrogenase (quinone) activity"/>
    <property type="evidence" value="ECO:0007669"/>
    <property type="project" value="UniProtKB-EC"/>
</dbReference>
<dbReference type="GO" id="GO:0044205">
    <property type="term" value="P:'de novo' UMP biosynthetic process"/>
    <property type="evidence" value="ECO:0007669"/>
    <property type="project" value="UniProtKB-UniPathway"/>
</dbReference>
<gene>
    <name evidence="20" type="ORF">EMH_0061350</name>
</gene>
<feature type="region of interest" description="Disordered" evidence="17">
    <location>
        <begin position="354"/>
        <end position="392"/>
    </location>
</feature>
<dbReference type="NCBIfam" id="TIGR01036">
    <property type="entry name" value="pyrD_sub2"/>
    <property type="match status" value="1"/>
</dbReference>
<evidence type="ECO:0000313" key="21">
    <source>
        <dbReference type="Proteomes" id="UP000030744"/>
    </source>
</evidence>
<feature type="compositionally biased region" description="Low complexity" evidence="17">
    <location>
        <begin position="495"/>
        <end position="505"/>
    </location>
</feature>
<feature type="compositionally biased region" description="Acidic residues" evidence="17">
    <location>
        <begin position="680"/>
        <end position="691"/>
    </location>
</feature>
<dbReference type="GO" id="GO:0005743">
    <property type="term" value="C:mitochondrial inner membrane"/>
    <property type="evidence" value="ECO:0007669"/>
    <property type="project" value="UniProtKB-SubCell"/>
</dbReference>
<evidence type="ECO:0000259" key="18">
    <source>
        <dbReference type="PROSITE" id="PS51198"/>
    </source>
</evidence>
<evidence type="ECO:0000256" key="15">
    <source>
        <dbReference type="PROSITE-ProRule" id="PRU00560"/>
    </source>
</evidence>
<evidence type="ECO:0000256" key="8">
    <source>
        <dbReference type="ARBA" id="ARBA00022741"/>
    </source>
</evidence>
<feature type="compositionally biased region" description="Low complexity" evidence="17">
    <location>
        <begin position="1288"/>
        <end position="1297"/>
    </location>
</feature>
<keyword evidence="16" id="KW-0496">Mitochondrion</keyword>
<dbReference type="PROSITE" id="PS00911">
    <property type="entry name" value="DHODEHASE_1"/>
    <property type="match status" value="1"/>
</dbReference>
<comment type="caution">
    <text evidence="15">Lacks conserved residue(s) required for the propagation of feature annotation.</text>
</comment>
<dbReference type="PANTHER" id="PTHR48109:SF4">
    <property type="entry name" value="DIHYDROOROTATE DEHYDROGENASE (QUINONE), MITOCHONDRIAL"/>
    <property type="match status" value="1"/>
</dbReference>
<dbReference type="InterPro" id="IPR001295">
    <property type="entry name" value="Dihydroorotate_DH_CS"/>
</dbReference>
<dbReference type="InterPro" id="IPR014017">
    <property type="entry name" value="DNA_helicase_UvrD-like_C"/>
</dbReference>
<accession>U6KFW5</accession>
<keyword evidence="8 15" id="KW-0547">Nucleotide-binding</keyword>
<dbReference type="InterPro" id="IPR014016">
    <property type="entry name" value="UvrD-like_ATP-bd"/>
</dbReference>
<dbReference type="EMBL" id="HG686427">
    <property type="protein sequence ID" value="CDJ34338.1"/>
    <property type="molecule type" value="Genomic_DNA"/>
</dbReference>
<dbReference type="InterPro" id="IPR050074">
    <property type="entry name" value="DHO_dehydrogenase"/>
</dbReference>
<feature type="compositionally biased region" description="Low complexity" evidence="17">
    <location>
        <begin position="70"/>
        <end position="87"/>
    </location>
</feature>
<keyword evidence="16" id="KW-0999">Mitochondrion inner membrane</keyword>
<keyword evidence="7 16" id="KW-0288">FMN</keyword>
<evidence type="ECO:0000259" key="19">
    <source>
        <dbReference type="PROSITE" id="PS51217"/>
    </source>
</evidence>
<feature type="domain" description="UvrD-like helicase ATP-binding" evidence="18">
    <location>
        <begin position="514"/>
        <end position="882"/>
    </location>
</feature>
<dbReference type="Pfam" id="PF01180">
    <property type="entry name" value="DHO_dh"/>
    <property type="match status" value="1"/>
</dbReference>
<dbReference type="Gene3D" id="3.20.20.70">
    <property type="entry name" value="Aldolase class I"/>
    <property type="match status" value="1"/>
</dbReference>
<dbReference type="VEuPathDB" id="ToxoDB:EMH_0061350"/>
<dbReference type="InterPro" id="IPR013785">
    <property type="entry name" value="Aldolase_TIM"/>
</dbReference>
<evidence type="ECO:0000256" key="4">
    <source>
        <dbReference type="ARBA" id="ARBA00012791"/>
    </source>
</evidence>
<feature type="region of interest" description="Disordered" evidence="17">
    <location>
        <begin position="233"/>
        <end position="334"/>
    </location>
</feature>
<evidence type="ECO:0000256" key="10">
    <source>
        <dbReference type="ARBA" id="ARBA00022806"/>
    </source>
</evidence>
<evidence type="ECO:0000256" key="12">
    <source>
        <dbReference type="ARBA" id="ARBA00023002"/>
    </source>
</evidence>
<dbReference type="NCBIfam" id="NF003652">
    <property type="entry name" value="PRK05286.2-5"/>
    <property type="match status" value="1"/>
</dbReference>
<keyword evidence="10 15" id="KW-0347">Helicase</keyword>
<evidence type="ECO:0000256" key="5">
    <source>
        <dbReference type="ARBA" id="ARBA00017599"/>
    </source>
</evidence>
<keyword evidence="21" id="KW-1185">Reference proteome</keyword>
<dbReference type="PROSITE" id="PS51198">
    <property type="entry name" value="UVRD_HELICASE_ATP_BIND"/>
    <property type="match status" value="1"/>
</dbReference>
<evidence type="ECO:0000256" key="11">
    <source>
        <dbReference type="ARBA" id="ARBA00022840"/>
    </source>
</evidence>
<dbReference type="SUPFAM" id="SSF51395">
    <property type="entry name" value="FMN-linked oxidoreductases"/>
    <property type="match status" value="1"/>
</dbReference>
<keyword evidence="6 16" id="KW-0285">Flavoprotein</keyword>
<evidence type="ECO:0000256" key="3">
    <source>
        <dbReference type="ARBA" id="ARBA00005359"/>
    </source>
</evidence>
<dbReference type="Gene3D" id="3.40.50.300">
    <property type="entry name" value="P-loop containing nucleotide triphosphate hydrolases"/>
    <property type="match status" value="4"/>
</dbReference>
<dbReference type="GO" id="GO:0005524">
    <property type="term" value="F:ATP binding"/>
    <property type="evidence" value="ECO:0007669"/>
    <property type="project" value="UniProtKB-UniRule"/>
</dbReference>
<dbReference type="UniPathway" id="UPA00070">
    <property type="reaction ID" value="UER00946"/>
</dbReference>
<dbReference type="GO" id="GO:0004386">
    <property type="term" value="F:helicase activity"/>
    <property type="evidence" value="ECO:0007669"/>
    <property type="project" value="UniProtKB-UniRule"/>
</dbReference>
<feature type="region of interest" description="Disordered" evidence="17">
    <location>
        <begin position="1"/>
        <end position="33"/>
    </location>
</feature>
<reference evidence="20" key="2">
    <citation type="submission" date="2013-10" db="EMBL/GenBank/DDBJ databases">
        <authorList>
            <person name="Aslett M."/>
        </authorList>
    </citation>
    <scope>NUCLEOTIDE SEQUENCE [LARGE SCALE GENOMIC DNA]</scope>
    <source>
        <strain evidence="20">Houghton</strain>
    </source>
</reference>
<dbReference type="Pfam" id="PF00580">
    <property type="entry name" value="UvrD-helicase"/>
    <property type="match status" value="1"/>
</dbReference>
<dbReference type="OrthoDB" id="417752at2759"/>
<dbReference type="RefSeq" id="XP_013356901.1">
    <property type="nucleotide sequence ID" value="XM_013501447.1"/>
</dbReference>
<feature type="region of interest" description="Disordered" evidence="17">
    <location>
        <begin position="430"/>
        <end position="505"/>
    </location>
</feature>
<feature type="compositionally biased region" description="Low complexity" evidence="17">
    <location>
        <begin position="233"/>
        <end position="248"/>
    </location>
</feature>
<feature type="region of interest" description="Disordered" evidence="17">
    <location>
        <begin position="150"/>
        <end position="216"/>
    </location>
</feature>